<dbReference type="InterPro" id="IPR045126">
    <property type="entry name" value="TRAPPC10/Trs130"/>
</dbReference>
<evidence type="ECO:0000313" key="4">
    <source>
        <dbReference type="EMBL" id="CAD8343862.1"/>
    </source>
</evidence>
<feature type="compositionally biased region" description="Low complexity" evidence="2">
    <location>
        <begin position="430"/>
        <end position="446"/>
    </location>
</feature>
<dbReference type="GO" id="GO:0006891">
    <property type="term" value="P:intra-Golgi vesicle-mediated transport"/>
    <property type="evidence" value="ECO:0007669"/>
    <property type="project" value="TreeGrafter"/>
</dbReference>
<gene>
    <name evidence="4" type="ORF">PARE0329_LOCUS497</name>
</gene>
<dbReference type="PANTHER" id="PTHR13251">
    <property type="entry name" value="EPILEPSY HOLOPROSENCEPHALY CANDIDATE 1/TMEM1"/>
    <property type="match status" value="1"/>
</dbReference>
<sequence length="1128" mass="126089">MTANQQGGHSADYLIVYVPLGDSGRTYTPKDATPSASKTPTTTGRLGFFGIGRRSQTEGQGDNDDQSKNSVDSAEIEAGNNDDSDNEASGLNVLMALNHLSKAERALYKKIVTNFPNGKVCVLSTESLEKVFDSEEMLATRVQEWNVFNRLLGQVLVNGFHDRVRRYKAELKRLDAQRASAATAAKNYAGKSGSPLKPNPYAFNLSHFFLVKESLAFSYEQMQLPAEALLQYDEFRLYMPDLTDKEERKVRKARRKSKALTDEKLQAMADAGDFLGFRKRIRTEYDLTAILDIMRRYLFARELSLLFRMENPVELMIRCQAFVKVMYSIVLRGISDLDPADQKERTSRAATWVVQFSWDICCAAREYLASANSEEPSKQKMDEAAAAKLSDILEVARLFLIQLAKDHPTTLEAFTKRRKNFPRDFLRPWEPWKPCESPPSESSTPKAQTSTKDRQFLITYADIQTSLERFDEAYLQLCGVIIDSRQIAKHHRLSSRIQAEVGEYYASKGDLVKAAASFSKIVKMYRLDHWDRSHFWRVFRLAYCQRTSVEPTLYLKTLCSCFSPRSAVVAPKRALEALFEDLKKVIEHPSIGNARYSRLLFIETSLSVEAGKSQSGRILDQKEVEKRICSVGETLKLPFSIKSHLPGAIELTSVKLFAVTAETFKKILAKGDAVQEEDAAKVLSLSSPIQINPGKNDFAFEWSPPRSGQYILSTVEILWKQGYFYYDSMDLQEPLLSIEVEPNEPTHSISMEPTELVPGHDQEVKISFEAGADVVSSVKLILSGTDGIQLIPPNSSEWQQDWFADLDPLKPGQKHEITAQVRCALNSTKSSDDDSVDDKKRGLFAKALTSFLYAPTAEEEKAETMESTLEAFSPLLEKPTLSVESVETQWIQANERFLLSIVVASNTQNQYVVEEWNLELASPMAILGETDLNKGLLQRSVWEGDQLSFVFECTVDQNNTANSNKESKMRLKLNGEDGKNFWIGLPLDLDGFGTIPTTPSPTESLCADLTLDTDQGLVGDPLSMTFAFDTSSFATSRLVYSIDCPGGHWLLGGKVSGIIANSGAQKLSCVGIPVIPGVLEDFPVISLESLDTSGVTAPIKVECQHPETFQSMPMTKVTAIAMPRYEER</sequence>
<reference evidence="4" key="1">
    <citation type="submission" date="2021-01" db="EMBL/GenBank/DDBJ databases">
        <authorList>
            <person name="Corre E."/>
            <person name="Pelletier E."/>
            <person name="Niang G."/>
            <person name="Scheremetjew M."/>
            <person name="Finn R."/>
            <person name="Kale V."/>
            <person name="Holt S."/>
            <person name="Cochrane G."/>
            <person name="Meng A."/>
            <person name="Brown T."/>
            <person name="Cohen L."/>
        </authorList>
    </citation>
    <scope>NUCLEOTIDE SEQUENCE</scope>
    <source>
        <strain evidence="4">B593</strain>
    </source>
</reference>
<accession>A0A7S0F7M1</accession>
<dbReference type="GO" id="GO:1990071">
    <property type="term" value="C:TRAPPII protein complex"/>
    <property type="evidence" value="ECO:0007669"/>
    <property type="project" value="InterPro"/>
</dbReference>
<dbReference type="InterPro" id="IPR056913">
    <property type="entry name" value="TRAPPC10/Trs130_N"/>
</dbReference>
<dbReference type="AlphaFoldDB" id="A0A7S0F7M1"/>
<dbReference type="GO" id="GO:0005829">
    <property type="term" value="C:cytosol"/>
    <property type="evidence" value="ECO:0007669"/>
    <property type="project" value="GOC"/>
</dbReference>
<dbReference type="Pfam" id="PF23036">
    <property type="entry name" value="TRAPPC10_1st"/>
    <property type="match status" value="1"/>
</dbReference>
<evidence type="ECO:0000256" key="2">
    <source>
        <dbReference type="SAM" id="MobiDB-lite"/>
    </source>
</evidence>
<feature type="domain" description="TRAPPC10/Trs130 N-terminal" evidence="3">
    <location>
        <begin position="204"/>
        <end position="315"/>
    </location>
</feature>
<feature type="region of interest" description="Disordered" evidence="2">
    <location>
        <begin position="430"/>
        <end position="450"/>
    </location>
</feature>
<proteinExistence type="predicted"/>
<keyword evidence="1" id="KW-0175">Coiled coil</keyword>
<feature type="compositionally biased region" description="Low complexity" evidence="2">
    <location>
        <begin position="32"/>
        <end position="43"/>
    </location>
</feature>
<dbReference type="GO" id="GO:0034498">
    <property type="term" value="P:early endosome to Golgi transport"/>
    <property type="evidence" value="ECO:0007669"/>
    <property type="project" value="TreeGrafter"/>
</dbReference>
<name>A0A7S0F7M1_9STRA</name>
<evidence type="ECO:0000259" key="3">
    <source>
        <dbReference type="Pfam" id="PF23036"/>
    </source>
</evidence>
<feature type="coiled-coil region" evidence="1">
    <location>
        <begin position="157"/>
        <end position="184"/>
    </location>
</feature>
<dbReference type="EMBL" id="HBEH01000713">
    <property type="protein sequence ID" value="CAD8343862.1"/>
    <property type="molecule type" value="Transcribed_RNA"/>
</dbReference>
<protein>
    <recommendedName>
        <fullName evidence="3">TRAPPC10/Trs130 N-terminal domain-containing protein</fullName>
    </recommendedName>
</protein>
<dbReference type="PANTHER" id="PTHR13251:SF3">
    <property type="entry name" value="TRAFFICKING PROTEIN PARTICLE COMPLEX SUBUNIT 10"/>
    <property type="match status" value="1"/>
</dbReference>
<feature type="region of interest" description="Disordered" evidence="2">
    <location>
        <begin position="26"/>
        <end position="87"/>
    </location>
</feature>
<evidence type="ECO:0000256" key="1">
    <source>
        <dbReference type="SAM" id="Coils"/>
    </source>
</evidence>
<organism evidence="4">
    <name type="scientific">Pseudo-nitzschia arenysensis</name>
    <dbReference type="NCBI Taxonomy" id="697910"/>
    <lineage>
        <taxon>Eukaryota</taxon>
        <taxon>Sar</taxon>
        <taxon>Stramenopiles</taxon>
        <taxon>Ochrophyta</taxon>
        <taxon>Bacillariophyta</taxon>
        <taxon>Bacillariophyceae</taxon>
        <taxon>Bacillariophycidae</taxon>
        <taxon>Bacillariales</taxon>
        <taxon>Bacillariaceae</taxon>
        <taxon>Pseudo-nitzschia</taxon>
    </lineage>
</organism>